<dbReference type="InterPro" id="IPR024067">
    <property type="entry name" value="Me-malonyl-CoA_mutase_sm_su_N"/>
</dbReference>
<dbReference type="CDD" id="cd03677">
    <property type="entry name" value="MM_CoA_mutase_beta"/>
    <property type="match status" value="1"/>
</dbReference>
<gene>
    <name evidence="3" type="ORF">H9L10_09935</name>
</gene>
<comment type="subunit">
    <text evidence="1">Heterodimer of an alpha and a beta chain.</text>
</comment>
<dbReference type="Gene3D" id="3.40.50.280">
    <property type="entry name" value="Cobalamin-binding domain"/>
    <property type="match status" value="1"/>
</dbReference>
<dbReference type="PANTHER" id="PTHR48101">
    <property type="entry name" value="METHYLMALONYL-COA MUTASE, MITOCHONDRIAL-RELATED"/>
    <property type="match status" value="1"/>
</dbReference>
<organism evidence="3 4">
    <name type="scientific">Phycicoccus endophyticus</name>
    <dbReference type="NCBI Taxonomy" id="1690220"/>
    <lineage>
        <taxon>Bacteria</taxon>
        <taxon>Bacillati</taxon>
        <taxon>Actinomycetota</taxon>
        <taxon>Actinomycetes</taxon>
        <taxon>Micrococcales</taxon>
        <taxon>Intrasporangiaceae</taxon>
        <taxon>Phycicoccus</taxon>
    </lineage>
</organism>
<dbReference type="GO" id="GO:0004494">
    <property type="term" value="F:methylmalonyl-CoA mutase activity"/>
    <property type="evidence" value="ECO:0007669"/>
    <property type="project" value="UniProtKB-EC"/>
</dbReference>
<dbReference type="GO" id="GO:0031419">
    <property type="term" value="F:cobalamin binding"/>
    <property type="evidence" value="ECO:0007669"/>
    <property type="project" value="UniProtKB-KW"/>
</dbReference>
<protein>
    <submittedName>
        <fullName evidence="3">Methylmalonyl-CoA mutase subunit beta</fullName>
    </submittedName>
</protein>
<feature type="domain" description="Methylmalonyl-CoA mutase alpha/beta chain catalytic" evidence="2">
    <location>
        <begin position="211"/>
        <end position="451"/>
    </location>
</feature>
<dbReference type="RefSeq" id="WP_166099905.1">
    <property type="nucleotide sequence ID" value="NZ_BMMY01000003.1"/>
</dbReference>
<dbReference type="PANTHER" id="PTHR48101:SF4">
    <property type="entry name" value="METHYLMALONYL-COA MUTASE, MITOCHONDRIAL"/>
    <property type="match status" value="1"/>
</dbReference>
<dbReference type="Proteomes" id="UP000515976">
    <property type="component" value="Chromosome"/>
</dbReference>
<evidence type="ECO:0000259" key="2">
    <source>
        <dbReference type="Pfam" id="PF01642"/>
    </source>
</evidence>
<sequence length="605" mass="63764">MTSSSLVHDPLPLAAGFDAQTREDWQQLVADVLNKRRAEDDRLTPEQAEEALLTSLDGGLSTQGLYLRTERALGLPGAMPFTRGRAVRAGTQPWDVRQLHDDPDPARSRAFVADDLEHGATSVWVHVGAEGVAPGDLPEVLEDVDPGSTPLVVSSFSDQPAAARALLDLVEGRGFAGGNLGLDPVGAALRTGSQPELAPLADLVRACDGRDGWRALTVDARVLHDAGASEVDALAAAVATGVAYLRHLEGEGPAPAATFGHVEFRVTATADQFLTAAALRALRRVWAHVGEALGVPEGERGARTHAVTGLRMATREDPFVNVLRNTLAAFGASMGGADAVTVLPHDTVAGLPERFSRRLARNTQVLLARESNVGRVTDPGGGSWYLEALTDEVAEAVWARFQELERAGGVLAALADGLLHEWVGSATASRDRLIATRRRPITGVSMFPNLADTATQRRPRAELPVADGAFVPRRDAGAFEALRDRARTLGAPVVTVRTLGAQRDYGARQGFVVNLLAAGGIGVTEEVGPVAVLASSRARYAEGGRAAAEELRAAGADRVLLAGRARELGEDADVVDGEVYDGMDVVAFLADLLDQLGASTEGESR</sequence>
<dbReference type="Gene3D" id="3.20.20.240">
    <property type="entry name" value="Methylmalonyl-CoA mutase"/>
    <property type="match status" value="1"/>
</dbReference>
<evidence type="ECO:0000256" key="1">
    <source>
        <dbReference type="ARBA" id="ARBA00011870"/>
    </source>
</evidence>
<dbReference type="EMBL" id="CP060712">
    <property type="protein sequence ID" value="QNN48632.1"/>
    <property type="molecule type" value="Genomic_DNA"/>
</dbReference>
<evidence type="ECO:0000313" key="3">
    <source>
        <dbReference type="EMBL" id="QNN48632.1"/>
    </source>
</evidence>
<dbReference type="Pfam" id="PF01642">
    <property type="entry name" value="MM_CoA_mutase"/>
    <property type="match status" value="1"/>
</dbReference>
<dbReference type="AlphaFoldDB" id="A0A7G9QZ57"/>
<evidence type="ECO:0000313" key="4">
    <source>
        <dbReference type="Proteomes" id="UP000515976"/>
    </source>
</evidence>
<dbReference type="InterPro" id="IPR016176">
    <property type="entry name" value="Cbl-dep_enz_cat"/>
</dbReference>
<accession>A0A7G9QZ57</accession>
<proteinExistence type="predicted"/>
<dbReference type="Gene3D" id="1.10.196.20">
    <property type="match status" value="1"/>
</dbReference>
<dbReference type="SUPFAM" id="SSF51703">
    <property type="entry name" value="Cobalamin (vitamin B12)-dependent enzymes"/>
    <property type="match status" value="1"/>
</dbReference>
<keyword evidence="4" id="KW-1185">Reference proteome</keyword>
<dbReference type="KEGG" id="pei:H9L10_09935"/>
<name>A0A7G9QZ57_9MICO</name>
<reference evidence="3 4" key="1">
    <citation type="submission" date="2020-08" db="EMBL/GenBank/DDBJ databases">
        <title>Genome sequence of Phycicoccus endophyticus JCM 31784T.</title>
        <authorList>
            <person name="Hyun D.-W."/>
            <person name="Bae J.-W."/>
        </authorList>
    </citation>
    <scope>NUCLEOTIDE SEQUENCE [LARGE SCALE GENOMIC DNA]</scope>
    <source>
        <strain evidence="3 4">JCM 31784</strain>
    </source>
</reference>
<dbReference type="InterPro" id="IPR006099">
    <property type="entry name" value="MeMalonylCoA_mutase_a/b_cat"/>
</dbReference>